<evidence type="ECO:0000256" key="12">
    <source>
        <dbReference type="ARBA" id="ARBA00022799"/>
    </source>
</evidence>
<evidence type="ECO:0000256" key="45">
    <source>
        <dbReference type="ARBA" id="ARBA00048051"/>
    </source>
</evidence>
<comment type="catalytic activity">
    <reaction evidence="24">
        <text>(3R)-hydroxydodecanoyl-[ACP] = (2E)-dodecenoyl-[ACP] + H2O</text>
        <dbReference type="Rhea" id="RHEA:41876"/>
        <dbReference type="Rhea" id="RHEA-COMP:9642"/>
        <dbReference type="Rhea" id="RHEA-COMP:9643"/>
        <dbReference type="ChEBI" id="CHEBI:15377"/>
        <dbReference type="ChEBI" id="CHEBI:78470"/>
        <dbReference type="ChEBI" id="CHEBI:78472"/>
    </reaction>
    <physiologicalReaction direction="left-to-right" evidence="24">
        <dbReference type="Rhea" id="RHEA:41877"/>
    </physiologicalReaction>
</comment>
<evidence type="ECO:0000256" key="8">
    <source>
        <dbReference type="ARBA" id="ARBA00022450"/>
    </source>
</evidence>
<dbReference type="InterPro" id="IPR001031">
    <property type="entry name" value="Thioesterase"/>
</dbReference>
<comment type="catalytic activity">
    <reaction evidence="34">
        <text>3-oxooctadecanoyl-[ACP] + NADPH + H(+) = (3R)-hydroxyoctadecanoyl-[ACP] + NADP(+)</text>
        <dbReference type="Rhea" id="RHEA:41920"/>
        <dbReference type="Rhea" id="RHEA-COMP:9653"/>
        <dbReference type="Rhea" id="RHEA-COMP:9654"/>
        <dbReference type="ChEBI" id="CHEBI:15378"/>
        <dbReference type="ChEBI" id="CHEBI:57783"/>
        <dbReference type="ChEBI" id="CHEBI:58349"/>
        <dbReference type="ChEBI" id="CHEBI:78487"/>
        <dbReference type="ChEBI" id="CHEBI:78488"/>
    </reaction>
    <physiologicalReaction direction="left-to-right" evidence="34">
        <dbReference type="Rhea" id="RHEA:41921"/>
    </physiologicalReaction>
</comment>
<keyword evidence="15" id="KW-0521">NADP</keyword>
<dbReference type="Gene3D" id="3.10.129.110">
    <property type="entry name" value="Polyketide synthase dehydratase"/>
    <property type="match status" value="1"/>
</dbReference>
<evidence type="ECO:0000256" key="15">
    <source>
        <dbReference type="ARBA" id="ARBA00022857"/>
    </source>
</evidence>
<comment type="catalytic activity">
    <reaction evidence="47">
        <text>tetradecanoyl-[ACP] + H2O = tetradecanoate + holo-[ACP] + H(+)</text>
        <dbReference type="Rhea" id="RHEA:30123"/>
        <dbReference type="Rhea" id="RHEA-COMP:9648"/>
        <dbReference type="Rhea" id="RHEA-COMP:9685"/>
        <dbReference type="ChEBI" id="CHEBI:15377"/>
        <dbReference type="ChEBI" id="CHEBI:15378"/>
        <dbReference type="ChEBI" id="CHEBI:30807"/>
        <dbReference type="ChEBI" id="CHEBI:64479"/>
        <dbReference type="ChEBI" id="CHEBI:78477"/>
        <dbReference type="EC" id="3.1.2.14"/>
    </reaction>
    <physiologicalReaction direction="left-to-right" evidence="47">
        <dbReference type="Rhea" id="RHEA:30124"/>
    </physiologicalReaction>
</comment>
<keyword evidence="22" id="KW-0511">Multifunctional enzyme</keyword>
<evidence type="ECO:0000256" key="13">
    <source>
        <dbReference type="ARBA" id="ARBA00022801"/>
    </source>
</evidence>
<dbReference type="Gene3D" id="3.40.366.10">
    <property type="entry name" value="Malonyl-Coenzyme A Acyl Carrier Protein, domain 2"/>
    <property type="match status" value="1"/>
</dbReference>
<dbReference type="CDD" id="cd08954">
    <property type="entry name" value="KR_1_FAS_SDR_x"/>
    <property type="match status" value="1"/>
</dbReference>
<evidence type="ECO:0000313" key="68">
    <source>
        <dbReference type="EMBL" id="KAG8183232.1"/>
    </source>
</evidence>
<dbReference type="InterPro" id="IPR050091">
    <property type="entry name" value="PKS_NRPS_Biosynth_Enz"/>
</dbReference>
<evidence type="ECO:0000256" key="23">
    <source>
        <dbReference type="ARBA" id="ARBA00023332"/>
    </source>
</evidence>
<dbReference type="EMBL" id="JAFNEN010000426">
    <property type="protein sequence ID" value="KAG8183232.1"/>
    <property type="molecule type" value="Genomic_DNA"/>
</dbReference>
<keyword evidence="69" id="KW-1185">Reference proteome</keyword>
<comment type="catalytic activity">
    <reaction evidence="52">
        <text>holo-[ACP] + acetyl-CoA = acetyl-[ACP] + CoA</text>
        <dbReference type="Rhea" id="RHEA:41788"/>
        <dbReference type="Rhea" id="RHEA-COMP:9621"/>
        <dbReference type="Rhea" id="RHEA-COMP:9685"/>
        <dbReference type="ChEBI" id="CHEBI:57287"/>
        <dbReference type="ChEBI" id="CHEBI:57288"/>
        <dbReference type="ChEBI" id="CHEBI:64479"/>
        <dbReference type="ChEBI" id="CHEBI:78446"/>
        <dbReference type="EC" id="2.3.1.38"/>
    </reaction>
    <physiologicalReaction direction="left-to-right" evidence="52">
        <dbReference type="Rhea" id="RHEA:41789"/>
    </physiologicalReaction>
</comment>
<evidence type="ECO:0000256" key="61">
    <source>
        <dbReference type="ARBA" id="ARBA00049449"/>
    </source>
</evidence>
<feature type="domain" description="Carrier" evidence="65">
    <location>
        <begin position="2135"/>
        <end position="2215"/>
    </location>
</feature>
<gene>
    <name evidence="68" type="ORF">JTE90_014407</name>
</gene>
<keyword evidence="18" id="KW-0560">Oxidoreductase</keyword>
<dbReference type="SMART" id="SM00823">
    <property type="entry name" value="PKS_PP"/>
    <property type="match status" value="1"/>
</dbReference>
<evidence type="ECO:0000256" key="11">
    <source>
        <dbReference type="ARBA" id="ARBA00022679"/>
    </source>
</evidence>
<keyword evidence="13" id="KW-0378">Hydrolase</keyword>
<evidence type="ECO:0000256" key="60">
    <source>
        <dbReference type="ARBA" id="ARBA00049422"/>
    </source>
</evidence>
<dbReference type="InterPro" id="IPR042104">
    <property type="entry name" value="PKS_dehydratase_sf"/>
</dbReference>
<dbReference type="InterPro" id="IPR001227">
    <property type="entry name" value="Ac_transferase_dom_sf"/>
</dbReference>
<evidence type="ECO:0000256" key="17">
    <source>
        <dbReference type="ARBA" id="ARBA00022990"/>
    </source>
</evidence>
<dbReference type="Gene3D" id="3.40.50.720">
    <property type="entry name" value="NAD(P)-binding Rossmann-like Domain"/>
    <property type="match status" value="1"/>
</dbReference>
<evidence type="ECO:0000256" key="54">
    <source>
        <dbReference type="ARBA" id="ARBA00048935"/>
    </source>
</evidence>
<evidence type="ECO:0000256" key="24">
    <source>
        <dbReference type="ARBA" id="ARBA00023351"/>
    </source>
</evidence>
<dbReference type="InterPro" id="IPR020843">
    <property type="entry name" value="ER"/>
</dbReference>
<dbReference type="SMART" id="SM00822">
    <property type="entry name" value="PKS_KR"/>
    <property type="match status" value="1"/>
</dbReference>
<evidence type="ECO:0000256" key="56">
    <source>
        <dbReference type="ARBA" id="ARBA00049109"/>
    </source>
</evidence>
<dbReference type="InterPro" id="IPR049391">
    <property type="entry name" value="FAS_pseudo-KR"/>
</dbReference>
<dbReference type="Pfam" id="PF16197">
    <property type="entry name" value="KAsynt_C_assoc"/>
    <property type="match status" value="1"/>
</dbReference>
<keyword evidence="9" id="KW-0444">Lipid biosynthesis</keyword>
<dbReference type="Pfam" id="PF02801">
    <property type="entry name" value="Ketoacyl-synt_C"/>
    <property type="match status" value="1"/>
</dbReference>
<comment type="catalytic activity">
    <reaction evidence="62">
        <text>(2E)-decenoyl-[ACP] + NADPH + H(+) = decanoyl-[ACP] + NADP(+)</text>
        <dbReference type="Rhea" id="RHEA:41864"/>
        <dbReference type="Rhea" id="RHEA-COMP:9639"/>
        <dbReference type="Rhea" id="RHEA-COMP:9640"/>
        <dbReference type="ChEBI" id="CHEBI:15378"/>
        <dbReference type="ChEBI" id="CHEBI:57783"/>
        <dbReference type="ChEBI" id="CHEBI:58349"/>
        <dbReference type="ChEBI" id="CHEBI:78467"/>
        <dbReference type="ChEBI" id="CHEBI:78468"/>
    </reaction>
    <physiologicalReaction direction="left-to-right" evidence="62">
        <dbReference type="Rhea" id="RHEA:41865"/>
    </physiologicalReaction>
</comment>
<dbReference type="InterPro" id="IPR049900">
    <property type="entry name" value="PKS_mFAS_DH"/>
</dbReference>
<proteinExistence type="predicted"/>
<dbReference type="InterPro" id="IPR016039">
    <property type="entry name" value="Thiolase-like"/>
</dbReference>
<dbReference type="SUPFAM" id="SSF47336">
    <property type="entry name" value="ACP-like"/>
    <property type="match status" value="1"/>
</dbReference>
<dbReference type="GO" id="GO:0019171">
    <property type="term" value="F:(3R)-hydroxyacyl-[acyl-carrier-protein] dehydratase activity"/>
    <property type="evidence" value="ECO:0007669"/>
    <property type="project" value="UniProtKB-EC"/>
</dbReference>
<dbReference type="PROSITE" id="PS52019">
    <property type="entry name" value="PKS_MFAS_DH"/>
    <property type="match status" value="1"/>
</dbReference>
<evidence type="ECO:0000256" key="31">
    <source>
        <dbReference type="ARBA" id="ARBA00023402"/>
    </source>
</evidence>
<comment type="catalytic activity">
    <reaction evidence="27">
        <text>a (3R)-hydroxyacyl-[ACP] = a (2E)-enoyl-[ACP] + H2O</text>
        <dbReference type="Rhea" id="RHEA:13097"/>
        <dbReference type="Rhea" id="RHEA-COMP:9925"/>
        <dbReference type="Rhea" id="RHEA-COMP:9945"/>
        <dbReference type="ChEBI" id="CHEBI:15377"/>
        <dbReference type="ChEBI" id="CHEBI:78784"/>
        <dbReference type="ChEBI" id="CHEBI:78827"/>
        <dbReference type="EC" id="4.2.1.59"/>
    </reaction>
    <physiologicalReaction direction="left-to-right" evidence="27">
        <dbReference type="Rhea" id="RHEA:13098"/>
    </physiologicalReaction>
</comment>
<feature type="active site" description="Proton acceptor; for dehydratase activity" evidence="64">
    <location>
        <position position="894"/>
    </location>
</feature>
<dbReference type="GO" id="GO:0004312">
    <property type="term" value="F:fatty acid synthase activity"/>
    <property type="evidence" value="ECO:0007669"/>
    <property type="project" value="UniProtKB-EC"/>
</dbReference>
<evidence type="ECO:0000256" key="28">
    <source>
        <dbReference type="ARBA" id="ARBA00023398"/>
    </source>
</evidence>
<dbReference type="InterPro" id="IPR036736">
    <property type="entry name" value="ACP-like_sf"/>
</dbReference>
<evidence type="ECO:0000256" key="58">
    <source>
        <dbReference type="ARBA" id="ARBA00049263"/>
    </source>
</evidence>
<dbReference type="EC" id="2.3.1.41" evidence="6"/>
<dbReference type="PANTHER" id="PTHR43775">
    <property type="entry name" value="FATTY ACID SYNTHASE"/>
    <property type="match status" value="1"/>
</dbReference>
<evidence type="ECO:0000256" key="62">
    <source>
        <dbReference type="ARBA" id="ARBA00049521"/>
    </source>
</evidence>
<keyword evidence="17" id="KW-0007">Acetylation</keyword>
<comment type="catalytic activity">
    <reaction evidence="43">
        <text>3-oxobutanoyl-[ACP] + NADPH + H(+) = (3R)-hydroxybutanoyl-[ACP] + NADP(+)</text>
        <dbReference type="Rhea" id="RHEA:41804"/>
        <dbReference type="Rhea" id="RHEA-COMP:9625"/>
        <dbReference type="Rhea" id="RHEA-COMP:9626"/>
        <dbReference type="ChEBI" id="CHEBI:15378"/>
        <dbReference type="ChEBI" id="CHEBI:57783"/>
        <dbReference type="ChEBI" id="CHEBI:58349"/>
        <dbReference type="ChEBI" id="CHEBI:78450"/>
        <dbReference type="ChEBI" id="CHEBI:78451"/>
    </reaction>
    <physiologicalReaction direction="left-to-right" evidence="43">
        <dbReference type="Rhea" id="RHEA:41805"/>
    </physiologicalReaction>
</comment>
<dbReference type="InterPro" id="IPR049552">
    <property type="entry name" value="PKS_DH_N"/>
</dbReference>
<comment type="function">
    <text evidence="32">Fatty acid synthetase is a multifunctional enzyme that catalyzes the de novo biosynthesis of long-chain saturated fatty acids starting from acetyl-CoA and malonyl-CoA in the presence of NADPH. This multifunctional protein contains 7 catalytic activities and a site for the binding of the prosthetic group 4'-phosphopantetheine of the acyl carrier protein ([ACP]) domain.</text>
</comment>
<dbReference type="Gene3D" id="3.90.180.10">
    <property type="entry name" value="Medium-chain alcohol dehydrogenases, catalytic domain"/>
    <property type="match status" value="1"/>
</dbReference>
<dbReference type="InterPro" id="IPR016035">
    <property type="entry name" value="Acyl_Trfase/lysoPLipase"/>
</dbReference>
<dbReference type="Pfam" id="PF21149">
    <property type="entry name" value="FAS_pseudo-KR"/>
    <property type="match status" value="1"/>
</dbReference>
<comment type="catalytic activity">
    <reaction evidence="37">
        <text>3-oxodecanoyl-[ACP] + NADPH + H(+) = (3R)-hydroxydecanoyl-[ACP] + NADP(+)</text>
        <dbReference type="Rhea" id="RHEA:41856"/>
        <dbReference type="Rhea" id="RHEA-COMP:9637"/>
        <dbReference type="Rhea" id="RHEA-COMP:9638"/>
        <dbReference type="ChEBI" id="CHEBI:15378"/>
        <dbReference type="ChEBI" id="CHEBI:57783"/>
        <dbReference type="ChEBI" id="CHEBI:58349"/>
        <dbReference type="ChEBI" id="CHEBI:78464"/>
        <dbReference type="ChEBI" id="CHEBI:78466"/>
    </reaction>
    <physiologicalReaction direction="left-to-right" evidence="37">
        <dbReference type="Rhea" id="RHEA:41857"/>
    </physiologicalReaction>
</comment>
<evidence type="ECO:0000256" key="30">
    <source>
        <dbReference type="ARBA" id="ARBA00023401"/>
    </source>
</evidence>
<dbReference type="InterPro" id="IPR016036">
    <property type="entry name" value="Malonyl_transacylase_ACP-bd"/>
</dbReference>
<dbReference type="EC" id="1.3.1.39" evidence="2"/>
<comment type="catalytic activity">
    <reaction evidence="50">
        <text>3-oxohexanoyl-[ACP] + NADPH + H(+) = (3R)-hydroxyhexanoyl-[ACP] + NADP(+)</text>
        <dbReference type="Rhea" id="RHEA:41824"/>
        <dbReference type="Rhea" id="RHEA-COMP:9629"/>
        <dbReference type="Rhea" id="RHEA-COMP:9630"/>
        <dbReference type="ChEBI" id="CHEBI:15378"/>
        <dbReference type="ChEBI" id="CHEBI:57783"/>
        <dbReference type="ChEBI" id="CHEBI:58349"/>
        <dbReference type="ChEBI" id="CHEBI:78456"/>
        <dbReference type="ChEBI" id="CHEBI:78457"/>
    </reaction>
    <physiologicalReaction direction="left-to-right" evidence="50">
        <dbReference type="Rhea" id="RHEA:41825"/>
    </physiologicalReaction>
</comment>
<evidence type="ECO:0000256" key="5">
    <source>
        <dbReference type="ARBA" id="ARBA00012948"/>
    </source>
</evidence>
<dbReference type="InterPro" id="IPR014043">
    <property type="entry name" value="Acyl_transferase_dom"/>
</dbReference>
<dbReference type="Pfam" id="PF21089">
    <property type="entry name" value="PKS_DH_N"/>
    <property type="match status" value="1"/>
</dbReference>
<comment type="catalytic activity">
    <reaction evidence="61">
        <text>butanoyl-[ACP] + malonyl-[ACP] + H(+) = 3-oxohexanoyl-[ACP] + holo-[ACP] + CO2</text>
        <dbReference type="Rhea" id="RHEA:41820"/>
        <dbReference type="Rhea" id="RHEA-COMP:9623"/>
        <dbReference type="Rhea" id="RHEA-COMP:9628"/>
        <dbReference type="Rhea" id="RHEA-COMP:9629"/>
        <dbReference type="Rhea" id="RHEA-COMP:9685"/>
        <dbReference type="ChEBI" id="CHEBI:15378"/>
        <dbReference type="ChEBI" id="CHEBI:16526"/>
        <dbReference type="ChEBI" id="CHEBI:64479"/>
        <dbReference type="ChEBI" id="CHEBI:78449"/>
        <dbReference type="ChEBI" id="CHEBI:78454"/>
        <dbReference type="ChEBI" id="CHEBI:78456"/>
    </reaction>
    <physiologicalReaction direction="left-to-right" evidence="61">
        <dbReference type="Rhea" id="RHEA:41821"/>
    </physiologicalReaction>
</comment>
<evidence type="ECO:0000256" key="32">
    <source>
        <dbReference type="ARBA" id="ARBA00023442"/>
    </source>
</evidence>
<evidence type="ECO:0000259" key="67">
    <source>
        <dbReference type="PROSITE" id="PS52019"/>
    </source>
</evidence>
<evidence type="ECO:0000256" key="40">
    <source>
        <dbReference type="ARBA" id="ARBA00047578"/>
    </source>
</evidence>
<comment type="catalytic activity">
    <reaction evidence="58">
        <text>3-oxododecanoyl-[ACP] + NADPH + H(+) = (3R)-hydroxydodecanoyl-[ACP] + NADP(+)</text>
        <dbReference type="Rhea" id="RHEA:41872"/>
        <dbReference type="Rhea" id="RHEA-COMP:9641"/>
        <dbReference type="Rhea" id="RHEA-COMP:9642"/>
        <dbReference type="ChEBI" id="CHEBI:15378"/>
        <dbReference type="ChEBI" id="CHEBI:57783"/>
        <dbReference type="ChEBI" id="CHEBI:58349"/>
        <dbReference type="ChEBI" id="CHEBI:78469"/>
        <dbReference type="ChEBI" id="CHEBI:78470"/>
    </reaction>
    <physiologicalReaction direction="left-to-right" evidence="58">
        <dbReference type="Rhea" id="RHEA:41873"/>
    </physiologicalReaction>
</comment>
<evidence type="ECO:0000256" key="3">
    <source>
        <dbReference type="ARBA" id="ARBA00012480"/>
    </source>
</evidence>
<comment type="catalytic activity">
    <reaction evidence="39">
        <text>(2E)-butenoyl-[ACP] + NADPH + H(+) = butanoyl-[ACP] + NADP(+)</text>
        <dbReference type="Rhea" id="RHEA:41812"/>
        <dbReference type="Rhea" id="RHEA-COMP:9627"/>
        <dbReference type="Rhea" id="RHEA-COMP:9628"/>
        <dbReference type="ChEBI" id="CHEBI:15378"/>
        <dbReference type="ChEBI" id="CHEBI:57783"/>
        <dbReference type="ChEBI" id="CHEBI:58349"/>
        <dbReference type="ChEBI" id="CHEBI:78453"/>
        <dbReference type="ChEBI" id="CHEBI:78454"/>
    </reaction>
    <physiologicalReaction direction="left-to-right" evidence="39">
        <dbReference type="Rhea" id="RHEA:41813"/>
    </physiologicalReaction>
</comment>
<dbReference type="SUPFAM" id="SSF50129">
    <property type="entry name" value="GroES-like"/>
    <property type="match status" value="1"/>
</dbReference>
<evidence type="ECO:0000256" key="53">
    <source>
        <dbReference type="ARBA" id="ARBA00048704"/>
    </source>
</evidence>
<keyword evidence="19" id="KW-0520">NAD</keyword>
<dbReference type="SUPFAM" id="SSF51735">
    <property type="entry name" value="NAD(P)-binding Rossmann-fold domains"/>
    <property type="match status" value="2"/>
</dbReference>
<evidence type="ECO:0000256" key="57">
    <source>
        <dbReference type="ARBA" id="ARBA00049171"/>
    </source>
</evidence>
<dbReference type="Gene3D" id="3.40.47.10">
    <property type="match status" value="1"/>
</dbReference>
<dbReference type="SMART" id="SM00827">
    <property type="entry name" value="PKS_AT"/>
    <property type="match status" value="1"/>
</dbReference>
<evidence type="ECO:0000256" key="51">
    <source>
        <dbReference type="ARBA" id="ARBA00048650"/>
    </source>
</evidence>
<dbReference type="InterPro" id="IPR014030">
    <property type="entry name" value="Ketoacyl_synth_N"/>
</dbReference>
<dbReference type="SMART" id="SM00825">
    <property type="entry name" value="PKS_KS"/>
    <property type="match status" value="1"/>
</dbReference>
<evidence type="ECO:0000256" key="1">
    <source>
        <dbReference type="ARBA" id="ARBA00005189"/>
    </source>
</evidence>
<comment type="catalytic activity">
    <reaction evidence="49">
        <text>a fatty acyl-[ACP] + malonyl-[ACP] + H(+) = a 3-oxoacyl-[ACP] + holo-[ACP] + CO2</text>
        <dbReference type="Rhea" id="RHEA:22836"/>
        <dbReference type="Rhea" id="RHEA-COMP:9623"/>
        <dbReference type="Rhea" id="RHEA-COMP:9685"/>
        <dbReference type="Rhea" id="RHEA-COMP:9916"/>
        <dbReference type="Rhea" id="RHEA-COMP:14125"/>
        <dbReference type="ChEBI" id="CHEBI:15378"/>
        <dbReference type="ChEBI" id="CHEBI:16526"/>
        <dbReference type="ChEBI" id="CHEBI:64479"/>
        <dbReference type="ChEBI" id="CHEBI:78449"/>
        <dbReference type="ChEBI" id="CHEBI:78776"/>
        <dbReference type="ChEBI" id="CHEBI:138651"/>
        <dbReference type="EC" id="2.3.1.41"/>
    </reaction>
    <physiologicalReaction direction="left-to-right" evidence="49">
        <dbReference type="Rhea" id="RHEA:22837"/>
    </physiologicalReaction>
</comment>
<evidence type="ECO:0000256" key="34">
    <source>
        <dbReference type="ARBA" id="ARBA00047300"/>
    </source>
</evidence>
<dbReference type="Pfam" id="PF08659">
    <property type="entry name" value="KR"/>
    <property type="match status" value="1"/>
</dbReference>
<evidence type="ECO:0000259" key="66">
    <source>
        <dbReference type="PROSITE" id="PS52004"/>
    </source>
</evidence>
<comment type="catalytic activity">
    <reaction evidence="51">
        <text>a 2,3-saturated acyl-[ACP] + NADP(+) = a (2E)-enoyl-[ACP] + NADPH + H(+)</text>
        <dbReference type="Rhea" id="RHEA:22564"/>
        <dbReference type="Rhea" id="RHEA-COMP:9925"/>
        <dbReference type="Rhea" id="RHEA-COMP:9926"/>
        <dbReference type="ChEBI" id="CHEBI:15378"/>
        <dbReference type="ChEBI" id="CHEBI:57783"/>
        <dbReference type="ChEBI" id="CHEBI:58349"/>
        <dbReference type="ChEBI" id="CHEBI:78784"/>
        <dbReference type="ChEBI" id="CHEBI:78785"/>
        <dbReference type="EC" id="1.3.1.39"/>
    </reaction>
    <physiologicalReaction direction="right-to-left" evidence="51">
        <dbReference type="Rhea" id="RHEA:22566"/>
    </physiologicalReaction>
</comment>
<comment type="catalytic activity">
    <reaction evidence="28">
        <text>(3R)-hydroxytetradecanoyl-[ACP] = (2E)-tetradecenoyl-[ACP] + H2O</text>
        <dbReference type="Rhea" id="RHEA:41892"/>
        <dbReference type="Rhea" id="RHEA-COMP:9646"/>
        <dbReference type="Rhea" id="RHEA-COMP:9647"/>
        <dbReference type="ChEBI" id="CHEBI:15377"/>
        <dbReference type="ChEBI" id="CHEBI:78474"/>
        <dbReference type="ChEBI" id="CHEBI:78475"/>
    </reaction>
    <physiologicalReaction direction="left-to-right" evidence="28">
        <dbReference type="Rhea" id="RHEA:41893"/>
    </physiologicalReaction>
</comment>
<evidence type="ECO:0000256" key="16">
    <source>
        <dbReference type="ARBA" id="ARBA00022898"/>
    </source>
</evidence>
<evidence type="ECO:0000256" key="20">
    <source>
        <dbReference type="ARBA" id="ARBA00023098"/>
    </source>
</evidence>
<comment type="catalytic activity">
    <reaction evidence="26">
        <text>(3R)-hydroxydecanoyl-[ACP] = (2E)-decenoyl-[ACP] + H2O</text>
        <dbReference type="Rhea" id="RHEA:41860"/>
        <dbReference type="Rhea" id="RHEA-COMP:9638"/>
        <dbReference type="Rhea" id="RHEA-COMP:9639"/>
        <dbReference type="ChEBI" id="CHEBI:15377"/>
        <dbReference type="ChEBI" id="CHEBI:78466"/>
        <dbReference type="ChEBI" id="CHEBI:78467"/>
    </reaction>
    <physiologicalReaction direction="left-to-right" evidence="26">
        <dbReference type="Rhea" id="RHEA:41861"/>
    </physiologicalReaction>
</comment>
<comment type="catalytic activity">
    <reaction evidence="36">
        <text>a (3R)-hydroxyacyl-[ACP] + NADP(+) = a 3-oxoacyl-[ACP] + NADPH + H(+)</text>
        <dbReference type="Rhea" id="RHEA:17397"/>
        <dbReference type="Rhea" id="RHEA-COMP:9916"/>
        <dbReference type="Rhea" id="RHEA-COMP:9945"/>
        <dbReference type="ChEBI" id="CHEBI:15378"/>
        <dbReference type="ChEBI" id="CHEBI:57783"/>
        <dbReference type="ChEBI" id="CHEBI:58349"/>
        <dbReference type="ChEBI" id="CHEBI:78776"/>
        <dbReference type="ChEBI" id="CHEBI:78827"/>
        <dbReference type="EC" id="1.1.1.100"/>
    </reaction>
    <physiologicalReaction direction="right-to-left" evidence="36">
        <dbReference type="Rhea" id="RHEA:17399"/>
    </physiologicalReaction>
</comment>
<comment type="catalytic activity">
    <reaction evidence="29">
        <text>(3R)-hydroxyoctadecanoyl-[ACP] = (2E)-octadecenoyl-[ACP] + H2O</text>
        <dbReference type="Rhea" id="RHEA:41924"/>
        <dbReference type="Rhea" id="RHEA-COMP:9654"/>
        <dbReference type="Rhea" id="RHEA-COMP:9655"/>
        <dbReference type="ChEBI" id="CHEBI:15377"/>
        <dbReference type="ChEBI" id="CHEBI:78488"/>
        <dbReference type="ChEBI" id="CHEBI:78489"/>
    </reaction>
    <physiologicalReaction direction="left-to-right" evidence="29">
        <dbReference type="Rhea" id="RHEA:41925"/>
    </physiologicalReaction>
</comment>
<comment type="catalytic activity">
    <reaction evidence="40">
        <text>dodecanoyl-[ACP] + malonyl-[ACP] + H(+) = 3-oxotetradecanoyl-[ACP] + holo-[ACP] + CO2</text>
        <dbReference type="Rhea" id="RHEA:41884"/>
        <dbReference type="Rhea" id="RHEA-COMP:9623"/>
        <dbReference type="Rhea" id="RHEA-COMP:9644"/>
        <dbReference type="Rhea" id="RHEA-COMP:9645"/>
        <dbReference type="Rhea" id="RHEA-COMP:9685"/>
        <dbReference type="ChEBI" id="CHEBI:15378"/>
        <dbReference type="ChEBI" id="CHEBI:16526"/>
        <dbReference type="ChEBI" id="CHEBI:64479"/>
        <dbReference type="ChEBI" id="CHEBI:65264"/>
        <dbReference type="ChEBI" id="CHEBI:78449"/>
        <dbReference type="ChEBI" id="CHEBI:78473"/>
    </reaction>
    <physiologicalReaction direction="left-to-right" evidence="40">
        <dbReference type="Rhea" id="RHEA:41885"/>
    </physiologicalReaction>
</comment>
<evidence type="ECO:0000256" key="44">
    <source>
        <dbReference type="ARBA" id="ARBA00047961"/>
    </source>
</evidence>
<dbReference type="GO" id="GO:0004313">
    <property type="term" value="F:[acyl-carrier-protein] S-acetyltransferase activity"/>
    <property type="evidence" value="ECO:0007669"/>
    <property type="project" value="UniProtKB-EC"/>
</dbReference>
<evidence type="ECO:0000256" key="47">
    <source>
        <dbReference type="ARBA" id="ARBA00048289"/>
    </source>
</evidence>
<dbReference type="SUPFAM" id="SSF53901">
    <property type="entry name" value="Thiolase-like"/>
    <property type="match status" value="1"/>
</dbReference>
<dbReference type="Pfam" id="PF13602">
    <property type="entry name" value="ADH_zinc_N_2"/>
    <property type="match status" value="1"/>
</dbReference>
<evidence type="ECO:0000256" key="36">
    <source>
        <dbReference type="ARBA" id="ARBA00047400"/>
    </source>
</evidence>
<evidence type="ECO:0000256" key="55">
    <source>
        <dbReference type="ARBA" id="ARBA00049019"/>
    </source>
</evidence>
<evidence type="ECO:0000256" key="6">
    <source>
        <dbReference type="ARBA" id="ARBA00013191"/>
    </source>
</evidence>
<evidence type="ECO:0000256" key="35">
    <source>
        <dbReference type="ARBA" id="ARBA00047394"/>
    </source>
</evidence>
<evidence type="ECO:0000256" key="26">
    <source>
        <dbReference type="ARBA" id="ARBA00023388"/>
    </source>
</evidence>
<comment type="catalytic activity">
    <reaction evidence="23">
        <text>(3R)-hydroxyoctanoyl-[ACP] = (2E)-octenoyl-[ACP] + H2O</text>
        <dbReference type="Rhea" id="RHEA:41844"/>
        <dbReference type="Rhea" id="RHEA-COMP:9634"/>
        <dbReference type="Rhea" id="RHEA-COMP:9635"/>
        <dbReference type="ChEBI" id="CHEBI:15377"/>
        <dbReference type="ChEBI" id="CHEBI:78461"/>
        <dbReference type="ChEBI" id="CHEBI:78462"/>
    </reaction>
    <physiologicalReaction direction="left-to-right" evidence="23">
        <dbReference type="Rhea" id="RHEA:41845"/>
    </physiologicalReaction>
</comment>
<dbReference type="FunFam" id="3.40.50.720:FF:000209">
    <property type="entry name" value="Polyketide synthase Pks12"/>
    <property type="match status" value="1"/>
</dbReference>
<comment type="catalytic activity">
    <reaction evidence="63">
        <text>octanoyl-[ACP] + malonyl-[ACP] + H(+) = 3-oxodecanoyl-[ACP] + holo-[ACP] + CO2</text>
        <dbReference type="Rhea" id="RHEA:41852"/>
        <dbReference type="Rhea" id="RHEA-COMP:9623"/>
        <dbReference type="Rhea" id="RHEA-COMP:9636"/>
        <dbReference type="Rhea" id="RHEA-COMP:9637"/>
        <dbReference type="Rhea" id="RHEA-COMP:9685"/>
        <dbReference type="ChEBI" id="CHEBI:15378"/>
        <dbReference type="ChEBI" id="CHEBI:16526"/>
        <dbReference type="ChEBI" id="CHEBI:64479"/>
        <dbReference type="ChEBI" id="CHEBI:78449"/>
        <dbReference type="ChEBI" id="CHEBI:78463"/>
        <dbReference type="ChEBI" id="CHEBI:78464"/>
    </reaction>
    <physiologicalReaction direction="left-to-right" evidence="63">
        <dbReference type="Rhea" id="RHEA:41853"/>
    </physiologicalReaction>
</comment>
<sequence length="2501" mass="277502">MDPSSDRHEYCTGGFDPDDIVVSGIAGRFPDCESVGELQEGLYEKKTFIRFTDDRYEKGCKNMPYSSCGCVKNLDKFDADFFCITQKNSNLMDPSVRRHLEVCYEAIADAGYDPNDVKGLRIGMYNATTNDDGPGLRTRCSSNKSQQFTLNSIRAMTPNRASYSLDLKGPSYTIDAACSSSAIALWTALNDIRDGRTEAALVSGVQLNLSPEYTEGYLVSGIISRSGHSKPFDADTDGMLRTEAITAVFIQKARTARRAYASVTVSRFYTAGYVPEGISVPSGPMETQIMKDVLEEAKVRPDEIQYVEAHGTGTQVGDPIEINSLDTAFCEGRTEPLLVGTIKSNIGHTEACSAICGMIKAIFAFENGVVAPNINFDQPNPNAHALVEGRIRIVTEPTPLSSIYIPVNSFGFGGTLCVSLLKQNPITYEGRQMTQGGLPRLILYPATTEVAVQHVFDYIKNNFQKLHEEFYTLLYNLSFTPLLLKPIRGYSVFTEDGENTTPQIKTVVTTKRPLWYVMTGMGCQWSGMGLQFMEIEVFAQSMKRSAAVLKPYGIDLFEILRADKNYLQVDRNITPAFVTISAIQMALVDLLTFLGLSPDGMVGHSTGELICAYADGCCTLEETILSAYWRGKAVESANLPSGAMAAVGLSWMEAQKLCPKGIFPACDNADDSVTISGLKEPLEKFVVQLMEEKIFARVVNAYGYAFHCECVHPAASALREALSKLIKNPKPRTNRWLSTCYPESEWDTPSCKTADADYFVHNLMSNVLFNDALKKIPSDAIVVEIGPHFLLQSILKRVIGKDASYIGLMKRNEPNNIRFLMESLGKLYTEGLDVRVDRLYPAVKFPVPRGTPFISDLLKWDHSQSYFVPKFLPTSSEYSKDVFVEKEDAYLLDHRIDGRSLFPATGYVYLAWEALATKMSKNLLETSVVVENLKIHRATILGQVPSTTFFVNILESTGHFEISEGKALVASGYVSECKTMNFESPDIPTYSYDDYNTVSGKDIYNELKMQGYEYGPEFQGLLESNMDGSTGLVLWKDKWISYMDSLLLFFGLINKGKEFFLPTGALSFKIDPIGLKNYVQKTSESANGADSQNFPAIYNPNTRICRSVGIEISNLSVDAAPLRGKDDAPTLEQYMFVPYVSKYLPTDSSKALFNEYMAVLNELVDKVGKTNGKGISQFKFPVDGKKLDKEELDNLVDNPSEEHVLYSVLRKFEKTSNGVNRSKEYFTSYLRESGKDLLNSALLNEETLRKLFEIVAENTHRKLNVVEIARDFPSILINLTEMLHKYSLIKFKKSTLVTSKKSFEVDKEILAEHDIQLQTAENALPDMEKEKSQDVAISSFITGSTSELRNLLNSLISIVKSQGFILFFHKESISPAERFLCYISGEELEVQSSATLGQFLQNIGLTVLSKVSDSFGCSAYLLRAILPPSPNSIVYVEESRYDWVEELKKEMYGRGGENKNYLIWVIAQDSPTNGIIGMVNCLKQEPGGEKIRCLFISEKERNSKVPPFRVDHPFYKHLQEKSLVMNVWREGEWGSFRHVPTKTDKQMKLVDHSYIHCRKYGDLSTFEWIESQVKYAEAKDKKLVHIYYSALNFKDVMLATGKLSVGTSKDTTQGDESVLGLEFSGRDSTGTRVCGFVSSRGMATSTNVDPHHLISVPDSWTLEEAATVPVVYATCYYALIVRGKLSHGERVLIHSGTGGIGQAAIRIALSLNCEIFTTVGNEEKRKYLKKIFPQIKDENIGCSRNVSFYGMVMNGTNGEGADVVLNSLADDKFQASLRCVGRSGRFVEIGKYDLSLDRQIGLKMFLQNISLHAVFLDQLFEKTPATARYLAEIMSLINDGINTGVVKPLDRTVFGRNDIEDAFRYMAKGVHVGKVLLKIRDEEPSRTAIPKTLMLPAVPNTYFYSKKVYIIIGGIGGFGIEVTKWIISRGGRRIILTSRYGERTPYHYLCLRRWKKEGVDVHVSTLNVEHREEAEKLLKEAEKMGRVGGIFNSAVVLKDAFMDCQTSDNYHEVCAPKAIGSKNLDELSRKLCPALDCFVCFSSISCGRGNAGQTNYGFANSVMERICEERSRDGLHGLAVQWGIIGEVGVVHRHMGDDAMIAGVMAQSVKSCLDTLDVFCQQSAPVVTSYVTAAAVKKSGQGDTMAQIAKILGLNDISEINANRSFSEMGIDSMVGVELKQLIESFTGIPITMQEIQDLKINDVKALFAKADSEATHSSAPALMATSTIKLPSTLTHTEPLVLLNKSASGTPIFIVNIGDTDVKEFEILAQTIGRSVYALVWTKEAPTTDVKSIASWGLKLIAKTISGPFHVIGHSLGGSVAFEMALQSERTDKNLQTITLMNGSTNLSDSLNREDSDETDPEIGALCSFVSQFVASKGNTRLEEELEKSSSQEQRIKSVVNFLSSSSIQTVNKSDLADAISTYLVKYVTVQSYAPIGKLTKDINLIEDPTVVLANDVTIIKEQFEQVCKGKVNIHRVFSYSQLSNKEDIERLAAVLQSII</sequence>
<evidence type="ECO:0000256" key="7">
    <source>
        <dbReference type="ARBA" id="ARBA00018769"/>
    </source>
</evidence>
<keyword evidence="21" id="KW-0275">Fatty acid biosynthesis</keyword>
<dbReference type="InterPro" id="IPR014031">
    <property type="entry name" value="Ketoacyl_synth_C"/>
</dbReference>
<evidence type="ECO:0000256" key="27">
    <source>
        <dbReference type="ARBA" id="ARBA00023394"/>
    </source>
</evidence>
<comment type="catalytic activity">
    <reaction evidence="53">
        <text>hexadecanoyl-[ACP] + H2O = hexadecanoate + holo-[ACP] + H(+)</text>
        <dbReference type="Rhea" id="RHEA:41932"/>
        <dbReference type="Rhea" id="RHEA-COMP:9652"/>
        <dbReference type="Rhea" id="RHEA-COMP:9685"/>
        <dbReference type="ChEBI" id="CHEBI:7896"/>
        <dbReference type="ChEBI" id="CHEBI:15377"/>
        <dbReference type="ChEBI" id="CHEBI:15378"/>
        <dbReference type="ChEBI" id="CHEBI:64479"/>
        <dbReference type="ChEBI" id="CHEBI:78483"/>
        <dbReference type="EC" id="3.1.2.14"/>
    </reaction>
    <physiologicalReaction direction="left-to-right" evidence="53">
        <dbReference type="Rhea" id="RHEA:41933"/>
    </physiologicalReaction>
</comment>
<dbReference type="InterPro" id="IPR013968">
    <property type="entry name" value="PKS_KR"/>
</dbReference>
<keyword evidence="20" id="KW-0443">Lipid metabolism</keyword>
<evidence type="ECO:0000256" key="4">
    <source>
        <dbReference type="ARBA" id="ARBA00012873"/>
    </source>
</evidence>
<evidence type="ECO:0000256" key="50">
    <source>
        <dbReference type="ARBA" id="ARBA00048571"/>
    </source>
</evidence>
<dbReference type="EC" id="2.3.1.85" evidence="4"/>
<evidence type="ECO:0000259" key="65">
    <source>
        <dbReference type="PROSITE" id="PS50075"/>
    </source>
</evidence>
<organism evidence="68 69">
    <name type="scientific">Oedothorax gibbosus</name>
    <dbReference type="NCBI Taxonomy" id="931172"/>
    <lineage>
        <taxon>Eukaryota</taxon>
        <taxon>Metazoa</taxon>
        <taxon>Ecdysozoa</taxon>
        <taxon>Arthropoda</taxon>
        <taxon>Chelicerata</taxon>
        <taxon>Arachnida</taxon>
        <taxon>Araneae</taxon>
        <taxon>Araneomorphae</taxon>
        <taxon>Entelegynae</taxon>
        <taxon>Araneoidea</taxon>
        <taxon>Linyphiidae</taxon>
        <taxon>Erigoninae</taxon>
        <taxon>Oedothorax</taxon>
    </lineage>
</organism>
<keyword evidence="14" id="KW-0276">Fatty acid metabolism</keyword>
<dbReference type="Pfam" id="PF00975">
    <property type="entry name" value="Thioesterase"/>
    <property type="match status" value="1"/>
</dbReference>
<dbReference type="GO" id="GO:0006633">
    <property type="term" value="P:fatty acid biosynthetic process"/>
    <property type="evidence" value="ECO:0007669"/>
    <property type="project" value="UniProtKB-KW"/>
</dbReference>
<feature type="region of interest" description="N-terminal hotdog fold" evidence="64">
    <location>
        <begin position="862"/>
        <end position="981"/>
    </location>
</feature>
<dbReference type="Pfam" id="PF00109">
    <property type="entry name" value="ketoacyl-synt"/>
    <property type="match status" value="1"/>
</dbReference>
<evidence type="ECO:0000256" key="52">
    <source>
        <dbReference type="ARBA" id="ARBA00048691"/>
    </source>
</evidence>
<comment type="catalytic activity">
    <reaction evidence="55">
        <text>(2E)-octadecenoyl-[ACP] + NADPH + H(+) = octadecanoyl-[ACP] + NADP(+)</text>
        <dbReference type="Rhea" id="RHEA:41928"/>
        <dbReference type="Rhea" id="RHEA-COMP:9655"/>
        <dbReference type="Rhea" id="RHEA-COMP:9656"/>
        <dbReference type="ChEBI" id="CHEBI:15378"/>
        <dbReference type="ChEBI" id="CHEBI:57783"/>
        <dbReference type="ChEBI" id="CHEBI:58349"/>
        <dbReference type="ChEBI" id="CHEBI:78489"/>
        <dbReference type="ChEBI" id="CHEBI:78495"/>
    </reaction>
    <physiologicalReaction direction="left-to-right" evidence="55">
        <dbReference type="Rhea" id="RHEA:41929"/>
    </physiologicalReaction>
</comment>
<keyword evidence="8" id="KW-0596">Phosphopantetheine</keyword>
<evidence type="ECO:0000256" key="22">
    <source>
        <dbReference type="ARBA" id="ARBA00023268"/>
    </source>
</evidence>
<comment type="catalytic activity">
    <reaction evidence="54">
        <text>3-oxotetradecanoyl-[ACP] + NADPH + H(+) = (3R)-hydroxytetradecanoyl-[ACP] + NADP(+)</text>
        <dbReference type="Rhea" id="RHEA:41888"/>
        <dbReference type="Rhea" id="RHEA-COMP:9645"/>
        <dbReference type="Rhea" id="RHEA-COMP:9646"/>
        <dbReference type="ChEBI" id="CHEBI:15378"/>
        <dbReference type="ChEBI" id="CHEBI:57783"/>
        <dbReference type="ChEBI" id="CHEBI:58349"/>
        <dbReference type="ChEBI" id="CHEBI:78473"/>
        <dbReference type="ChEBI" id="CHEBI:78474"/>
    </reaction>
    <physiologicalReaction direction="left-to-right" evidence="54">
        <dbReference type="Rhea" id="RHEA:41889"/>
    </physiologicalReaction>
</comment>
<dbReference type="InterPro" id="IPR036291">
    <property type="entry name" value="NAD(P)-bd_dom_sf"/>
</dbReference>
<evidence type="ECO:0000256" key="38">
    <source>
        <dbReference type="ARBA" id="ARBA00047451"/>
    </source>
</evidence>
<evidence type="ECO:0000256" key="43">
    <source>
        <dbReference type="ARBA" id="ARBA00047953"/>
    </source>
</evidence>
<evidence type="ECO:0000256" key="10">
    <source>
        <dbReference type="ARBA" id="ARBA00022553"/>
    </source>
</evidence>
<feature type="active site" description="Proton donor; for dehydratase activity" evidence="64">
    <location>
        <position position="1044"/>
    </location>
</feature>
<dbReference type="InterPro" id="IPR029058">
    <property type="entry name" value="AB_hydrolase_fold"/>
</dbReference>
<evidence type="ECO:0000256" key="18">
    <source>
        <dbReference type="ARBA" id="ARBA00023002"/>
    </source>
</evidence>
<evidence type="ECO:0000256" key="48">
    <source>
        <dbReference type="ARBA" id="ARBA00048420"/>
    </source>
</evidence>
<evidence type="ECO:0000256" key="42">
    <source>
        <dbReference type="ARBA" id="ARBA00047897"/>
    </source>
</evidence>
<dbReference type="InterPro" id="IPR020806">
    <property type="entry name" value="PKS_PP-bd"/>
</dbReference>
<evidence type="ECO:0000256" key="33">
    <source>
        <dbReference type="ARBA" id="ARBA00044883"/>
    </source>
</evidence>
<dbReference type="InterPro" id="IPR057326">
    <property type="entry name" value="KR_dom"/>
</dbReference>
<feature type="domain" description="Ketosynthase family 3 (KS3)" evidence="66">
    <location>
        <begin position="17"/>
        <end position="423"/>
    </location>
</feature>
<evidence type="ECO:0000256" key="29">
    <source>
        <dbReference type="ARBA" id="ARBA00023399"/>
    </source>
</evidence>
<comment type="catalytic activity">
    <reaction evidence="48">
        <text>(2E)-octenoyl-[ACP] + NADPH + H(+) = octanoyl-[ACP] + NADP(+)</text>
        <dbReference type="Rhea" id="RHEA:41848"/>
        <dbReference type="Rhea" id="RHEA-COMP:9635"/>
        <dbReference type="Rhea" id="RHEA-COMP:9636"/>
        <dbReference type="ChEBI" id="CHEBI:15378"/>
        <dbReference type="ChEBI" id="CHEBI:57783"/>
        <dbReference type="ChEBI" id="CHEBI:58349"/>
        <dbReference type="ChEBI" id="CHEBI:78462"/>
        <dbReference type="ChEBI" id="CHEBI:78463"/>
    </reaction>
    <physiologicalReaction direction="left-to-right" evidence="48">
        <dbReference type="Rhea" id="RHEA:41849"/>
    </physiologicalReaction>
</comment>
<evidence type="ECO:0000313" key="69">
    <source>
        <dbReference type="Proteomes" id="UP000827092"/>
    </source>
</evidence>
<dbReference type="SUPFAM" id="SSF52151">
    <property type="entry name" value="FabD/lysophospholipase-like"/>
    <property type="match status" value="1"/>
</dbReference>
<dbReference type="Gene3D" id="3.40.50.1820">
    <property type="entry name" value="alpha/beta hydrolase"/>
    <property type="match status" value="1"/>
</dbReference>
<dbReference type="InterPro" id="IPR029063">
    <property type="entry name" value="SAM-dependent_MTases_sf"/>
</dbReference>
<dbReference type="EC" id="1.1.1.100" evidence="5"/>
<name>A0AAV6UFN3_9ARAC</name>
<dbReference type="CDD" id="cd00833">
    <property type="entry name" value="PKS"/>
    <property type="match status" value="1"/>
</dbReference>
<dbReference type="InterPro" id="IPR032821">
    <property type="entry name" value="PKS_assoc"/>
</dbReference>
<evidence type="ECO:0000256" key="14">
    <source>
        <dbReference type="ARBA" id="ARBA00022832"/>
    </source>
</evidence>
<evidence type="ECO:0000256" key="41">
    <source>
        <dbReference type="ARBA" id="ARBA00047810"/>
    </source>
</evidence>
<comment type="catalytic activity">
    <reaction evidence="30">
        <text>(3R)-hydroxyhexadecanoyl-[ACP] = (2E)-hexadecenoyl-[ACP] + H2O</text>
        <dbReference type="Rhea" id="RHEA:41908"/>
        <dbReference type="Rhea" id="RHEA-COMP:9650"/>
        <dbReference type="Rhea" id="RHEA-COMP:9651"/>
        <dbReference type="ChEBI" id="CHEBI:15377"/>
        <dbReference type="ChEBI" id="CHEBI:78480"/>
        <dbReference type="ChEBI" id="CHEBI:78481"/>
    </reaction>
    <physiologicalReaction direction="left-to-right" evidence="30">
        <dbReference type="Rhea" id="RHEA:41909"/>
    </physiologicalReaction>
</comment>
<keyword evidence="10" id="KW-0597">Phosphoprotein</keyword>
<comment type="catalytic activity">
    <reaction evidence="38">
        <text>tetradecanoyl-[ACP] + malonyl-[ACP] + H(+) = 3-oxohexadecanoyl-[ACP] + holo-[ACP] + CO2</text>
        <dbReference type="Rhea" id="RHEA:41900"/>
        <dbReference type="Rhea" id="RHEA-COMP:9623"/>
        <dbReference type="Rhea" id="RHEA-COMP:9648"/>
        <dbReference type="Rhea" id="RHEA-COMP:9649"/>
        <dbReference type="Rhea" id="RHEA-COMP:9685"/>
        <dbReference type="ChEBI" id="CHEBI:15378"/>
        <dbReference type="ChEBI" id="CHEBI:16526"/>
        <dbReference type="ChEBI" id="CHEBI:64479"/>
        <dbReference type="ChEBI" id="CHEBI:78449"/>
        <dbReference type="ChEBI" id="CHEBI:78477"/>
        <dbReference type="ChEBI" id="CHEBI:78478"/>
    </reaction>
    <physiologicalReaction direction="left-to-right" evidence="38">
        <dbReference type="Rhea" id="RHEA:41901"/>
    </physiologicalReaction>
</comment>
<evidence type="ECO:0000256" key="39">
    <source>
        <dbReference type="ARBA" id="ARBA00047500"/>
    </source>
</evidence>
<comment type="catalytic activity">
    <reaction evidence="33">
        <text>acetyl-CoA + n malonyl-CoA + 2n NADPH + 2n H(+) = a long-chain fatty acid + (n+1) CoA + n CO2 + 2n NADP(+).</text>
        <dbReference type="EC" id="2.3.1.85"/>
    </reaction>
</comment>
<evidence type="ECO:0000256" key="64">
    <source>
        <dbReference type="PROSITE-ProRule" id="PRU01363"/>
    </source>
</evidence>
<accession>A0AAV6UFN3</accession>
<keyword evidence="16" id="KW-0663">Pyridoxal phosphate</keyword>
<dbReference type="GO" id="GO:0004315">
    <property type="term" value="F:3-oxoacyl-[acyl-carrier-protein] synthase activity"/>
    <property type="evidence" value="ECO:0007669"/>
    <property type="project" value="UniProtKB-EC"/>
</dbReference>
<evidence type="ECO:0000256" key="49">
    <source>
        <dbReference type="ARBA" id="ARBA00048506"/>
    </source>
</evidence>
<dbReference type="InterPro" id="IPR011032">
    <property type="entry name" value="GroES-like_sf"/>
</dbReference>
<evidence type="ECO:0000256" key="37">
    <source>
        <dbReference type="ARBA" id="ARBA00047440"/>
    </source>
</evidence>
<dbReference type="GO" id="GO:0016297">
    <property type="term" value="F:fatty acyl-[ACP] hydrolase activity"/>
    <property type="evidence" value="ECO:0007669"/>
    <property type="project" value="UniProtKB-EC"/>
</dbReference>
<evidence type="ECO:0000256" key="46">
    <source>
        <dbReference type="ARBA" id="ARBA00048281"/>
    </source>
</evidence>
<comment type="catalytic activity">
    <reaction evidence="57">
        <text>(2E)-tetradecenoyl-[ACP] + NADPH + H(+) = tetradecanoyl-[ACP] + NADP(+)</text>
        <dbReference type="Rhea" id="RHEA:41896"/>
        <dbReference type="Rhea" id="RHEA-COMP:9647"/>
        <dbReference type="Rhea" id="RHEA-COMP:9648"/>
        <dbReference type="ChEBI" id="CHEBI:15378"/>
        <dbReference type="ChEBI" id="CHEBI:57783"/>
        <dbReference type="ChEBI" id="CHEBI:58349"/>
        <dbReference type="ChEBI" id="CHEBI:78475"/>
        <dbReference type="ChEBI" id="CHEBI:78477"/>
    </reaction>
    <physiologicalReaction direction="left-to-right" evidence="57">
        <dbReference type="Rhea" id="RHEA:41897"/>
    </physiologicalReaction>
</comment>
<comment type="catalytic activity">
    <reaction evidence="45">
        <text>hexadecanoyl-[ACP] + malonyl-[ACP] + H(+) = 3-oxooctadecanoyl-[ACP] + holo-[ACP] + CO2</text>
        <dbReference type="Rhea" id="RHEA:41916"/>
        <dbReference type="Rhea" id="RHEA-COMP:9623"/>
        <dbReference type="Rhea" id="RHEA-COMP:9652"/>
        <dbReference type="Rhea" id="RHEA-COMP:9653"/>
        <dbReference type="Rhea" id="RHEA-COMP:9685"/>
        <dbReference type="ChEBI" id="CHEBI:15378"/>
        <dbReference type="ChEBI" id="CHEBI:16526"/>
        <dbReference type="ChEBI" id="CHEBI:64479"/>
        <dbReference type="ChEBI" id="CHEBI:78449"/>
        <dbReference type="ChEBI" id="CHEBI:78483"/>
        <dbReference type="ChEBI" id="CHEBI:78487"/>
    </reaction>
    <physiologicalReaction direction="left-to-right" evidence="45">
        <dbReference type="Rhea" id="RHEA:41917"/>
    </physiologicalReaction>
</comment>
<dbReference type="GO" id="GO:0031177">
    <property type="term" value="F:phosphopantetheine binding"/>
    <property type="evidence" value="ECO:0007669"/>
    <property type="project" value="InterPro"/>
</dbReference>
<dbReference type="SMART" id="SM00829">
    <property type="entry name" value="PKS_ER"/>
    <property type="match status" value="1"/>
</dbReference>
<dbReference type="Gene3D" id="3.30.70.3290">
    <property type="match status" value="1"/>
</dbReference>
<protein>
    <recommendedName>
        <fullName evidence="7">Fatty acid synthase</fullName>
        <ecNumber evidence="5">1.1.1.100</ecNumber>
        <ecNumber evidence="2">1.3.1.39</ecNumber>
        <ecNumber evidence="6">2.3.1.41</ecNumber>
        <ecNumber evidence="4">2.3.1.85</ecNumber>
        <ecNumber evidence="3">3.1.2.14</ecNumber>
    </recommendedName>
</protein>
<evidence type="ECO:0000256" key="59">
    <source>
        <dbReference type="ARBA" id="ARBA00049414"/>
    </source>
</evidence>
<keyword evidence="11" id="KW-0808">Transferase</keyword>
<evidence type="ECO:0000256" key="19">
    <source>
        <dbReference type="ARBA" id="ARBA00023027"/>
    </source>
</evidence>
<evidence type="ECO:0000256" key="63">
    <source>
        <dbReference type="ARBA" id="ARBA00049533"/>
    </source>
</evidence>
<reference evidence="68 69" key="1">
    <citation type="journal article" date="2022" name="Nat. Ecol. Evol.">
        <title>A masculinizing supergene underlies an exaggerated male reproductive morph in a spider.</title>
        <authorList>
            <person name="Hendrickx F."/>
            <person name="De Corte Z."/>
            <person name="Sonet G."/>
            <person name="Van Belleghem S.M."/>
            <person name="Kostlbacher S."/>
            <person name="Vangestel C."/>
        </authorList>
    </citation>
    <scope>NUCLEOTIDE SEQUENCE [LARGE SCALE GENOMIC DNA]</scope>
    <source>
        <strain evidence="68">W744_W776</strain>
    </source>
</reference>
<evidence type="ECO:0000256" key="25">
    <source>
        <dbReference type="ARBA" id="ARBA00023373"/>
    </source>
</evidence>
<comment type="catalytic activity">
    <reaction evidence="44">
        <text>acetyl-[ACP] + malonyl-[ACP] + H(+) = 3-oxobutanoyl-[ACP] + holo-[ACP] + CO2</text>
        <dbReference type="Rhea" id="RHEA:41800"/>
        <dbReference type="Rhea" id="RHEA-COMP:9621"/>
        <dbReference type="Rhea" id="RHEA-COMP:9623"/>
        <dbReference type="Rhea" id="RHEA-COMP:9625"/>
        <dbReference type="Rhea" id="RHEA-COMP:9685"/>
        <dbReference type="ChEBI" id="CHEBI:15378"/>
        <dbReference type="ChEBI" id="CHEBI:16526"/>
        <dbReference type="ChEBI" id="CHEBI:64479"/>
        <dbReference type="ChEBI" id="CHEBI:78446"/>
        <dbReference type="ChEBI" id="CHEBI:78449"/>
        <dbReference type="ChEBI" id="CHEBI:78450"/>
    </reaction>
    <physiologicalReaction direction="left-to-right" evidence="44">
        <dbReference type="Rhea" id="RHEA:41801"/>
    </physiologicalReaction>
</comment>
<dbReference type="CDD" id="cd05195">
    <property type="entry name" value="enoyl_red"/>
    <property type="match status" value="1"/>
</dbReference>
<comment type="catalytic activity">
    <reaction evidence="56">
        <text>decanoyl-[ACP] + malonyl-[ACP] + H(+) = 3-oxododecanoyl-[ACP] + holo-[ACP] + CO2</text>
        <dbReference type="Rhea" id="RHEA:41868"/>
        <dbReference type="Rhea" id="RHEA-COMP:9623"/>
        <dbReference type="Rhea" id="RHEA-COMP:9640"/>
        <dbReference type="Rhea" id="RHEA-COMP:9641"/>
        <dbReference type="Rhea" id="RHEA-COMP:9685"/>
        <dbReference type="ChEBI" id="CHEBI:15378"/>
        <dbReference type="ChEBI" id="CHEBI:16526"/>
        <dbReference type="ChEBI" id="CHEBI:64479"/>
        <dbReference type="ChEBI" id="CHEBI:78449"/>
        <dbReference type="ChEBI" id="CHEBI:78468"/>
        <dbReference type="ChEBI" id="CHEBI:78469"/>
    </reaction>
    <physiologicalReaction direction="left-to-right" evidence="56">
        <dbReference type="Rhea" id="RHEA:41869"/>
    </physiologicalReaction>
</comment>
<dbReference type="Pfam" id="PF00550">
    <property type="entry name" value="PP-binding"/>
    <property type="match status" value="1"/>
</dbReference>
<comment type="catalytic activity">
    <reaction evidence="59">
        <text>3-oxohexadecanoyl-[ACP] + NADPH + H(+) = (3R)-hydroxyhexadecanoyl-[ACP] + NADP(+)</text>
        <dbReference type="Rhea" id="RHEA:41904"/>
        <dbReference type="Rhea" id="RHEA-COMP:9649"/>
        <dbReference type="Rhea" id="RHEA-COMP:9650"/>
        <dbReference type="ChEBI" id="CHEBI:15378"/>
        <dbReference type="ChEBI" id="CHEBI:57783"/>
        <dbReference type="ChEBI" id="CHEBI:58349"/>
        <dbReference type="ChEBI" id="CHEBI:78478"/>
        <dbReference type="ChEBI" id="CHEBI:78480"/>
    </reaction>
    <physiologicalReaction direction="left-to-right" evidence="59">
        <dbReference type="Rhea" id="RHEA:41905"/>
    </physiologicalReaction>
</comment>
<evidence type="ECO:0000256" key="21">
    <source>
        <dbReference type="ARBA" id="ARBA00023160"/>
    </source>
</evidence>
<evidence type="ECO:0000256" key="9">
    <source>
        <dbReference type="ARBA" id="ARBA00022516"/>
    </source>
</evidence>
<dbReference type="PANTHER" id="PTHR43775:SF7">
    <property type="entry name" value="FATTY ACID SYNTHASE"/>
    <property type="match status" value="1"/>
</dbReference>
<dbReference type="Pfam" id="PF00698">
    <property type="entry name" value="Acyl_transf_1"/>
    <property type="match status" value="1"/>
</dbReference>
<comment type="caution">
    <text evidence="68">The sequence shown here is derived from an EMBL/GenBank/DDBJ whole genome shotgun (WGS) entry which is preliminary data.</text>
</comment>
<dbReference type="PROSITE" id="PS50075">
    <property type="entry name" value="CARRIER"/>
    <property type="match status" value="1"/>
</dbReference>
<dbReference type="SUPFAM" id="SSF53474">
    <property type="entry name" value="alpha/beta-Hydrolases"/>
    <property type="match status" value="1"/>
</dbReference>
<comment type="catalytic activity">
    <reaction evidence="25">
        <text>(3R)-hydroxyhexanoyl-[ACP] = (2E)-hexenoyl-[ACP] + H2O</text>
        <dbReference type="Rhea" id="RHEA:41828"/>
        <dbReference type="Rhea" id="RHEA-COMP:9630"/>
        <dbReference type="Rhea" id="RHEA-COMP:9631"/>
        <dbReference type="ChEBI" id="CHEBI:15377"/>
        <dbReference type="ChEBI" id="CHEBI:78457"/>
        <dbReference type="ChEBI" id="CHEBI:78458"/>
    </reaction>
    <physiologicalReaction direction="left-to-right" evidence="25">
        <dbReference type="Rhea" id="RHEA:41829"/>
    </physiologicalReaction>
</comment>
<dbReference type="GO" id="GO:0141148">
    <property type="term" value="F:enoyl-[acyl-carrier-protein] reductase (NADPH) activity"/>
    <property type="evidence" value="ECO:0007669"/>
    <property type="project" value="UniProtKB-EC"/>
</dbReference>
<evidence type="ECO:0000256" key="2">
    <source>
        <dbReference type="ARBA" id="ARBA00012004"/>
    </source>
</evidence>
<dbReference type="InterPro" id="IPR020841">
    <property type="entry name" value="PKS_Beta-ketoAc_synthase_dom"/>
</dbReference>
<comment type="catalytic activity">
    <reaction evidence="60">
        <text>3-oxooctanoyl-[ACP] + NADPH + H(+) = (3R)-hydroxyoctanoyl-[ACP] + NADP(+)</text>
        <dbReference type="Rhea" id="RHEA:41840"/>
        <dbReference type="Rhea" id="RHEA-COMP:9633"/>
        <dbReference type="Rhea" id="RHEA-COMP:9634"/>
        <dbReference type="ChEBI" id="CHEBI:15378"/>
        <dbReference type="ChEBI" id="CHEBI:57783"/>
        <dbReference type="ChEBI" id="CHEBI:58349"/>
        <dbReference type="ChEBI" id="CHEBI:78460"/>
        <dbReference type="ChEBI" id="CHEBI:78461"/>
    </reaction>
    <physiologicalReaction direction="left-to-right" evidence="60">
        <dbReference type="Rhea" id="RHEA:41841"/>
    </physiologicalReaction>
</comment>
<dbReference type="PROSITE" id="PS00606">
    <property type="entry name" value="KS3_1"/>
    <property type="match status" value="1"/>
</dbReference>
<dbReference type="PROSITE" id="PS52004">
    <property type="entry name" value="KS3_2"/>
    <property type="match status" value="1"/>
</dbReference>
<dbReference type="SUPFAM" id="SSF55048">
    <property type="entry name" value="Probable ACP-binding domain of malonyl-CoA ACP transacylase"/>
    <property type="match status" value="1"/>
</dbReference>
<feature type="domain" description="PKS/mFAS DH" evidence="67">
    <location>
        <begin position="862"/>
        <end position="1121"/>
    </location>
</feature>
<dbReference type="InterPro" id="IPR009081">
    <property type="entry name" value="PP-bd_ACP"/>
</dbReference>
<keyword evidence="12" id="KW-0702">S-nitrosylation</keyword>
<dbReference type="Proteomes" id="UP000827092">
    <property type="component" value="Unassembled WGS sequence"/>
</dbReference>
<dbReference type="EC" id="3.1.2.14" evidence="3"/>
<dbReference type="InterPro" id="IPR018201">
    <property type="entry name" value="Ketoacyl_synth_AS"/>
</dbReference>
<feature type="region of interest" description="C-terminal hotdog fold" evidence="64">
    <location>
        <begin position="995"/>
        <end position="1121"/>
    </location>
</feature>
<comment type="catalytic activity">
    <reaction evidence="46">
        <text>(2E)-dodecenoyl-[ACP] + NADPH + H(+) = dodecanoyl-[ACP] + NADP(+)</text>
        <dbReference type="Rhea" id="RHEA:41880"/>
        <dbReference type="Rhea" id="RHEA-COMP:9643"/>
        <dbReference type="Rhea" id="RHEA-COMP:9644"/>
        <dbReference type="ChEBI" id="CHEBI:15378"/>
        <dbReference type="ChEBI" id="CHEBI:57783"/>
        <dbReference type="ChEBI" id="CHEBI:58349"/>
        <dbReference type="ChEBI" id="CHEBI:65264"/>
        <dbReference type="ChEBI" id="CHEBI:78472"/>
    </reaction>
    <physiologicalReaction direction="left-to-right" evidence="46">
        <dbReference type="Rhea" id="RHEA:41881"/>
    </physiologicalReaction>
</comment>
<comment type="pathway">
    <text evidence="1">Lipid metabolism.</text>
</comment>
<comment type="catalytic activity">
    <reaction evidence="42">
        <text>(2E)-hexenoyl-[ACP] + NADPH + H(+) = hexanoyl-[ACP] + NADP(+)</text>
        <dbReference type="Rhea" id="RHEA:41832"/>
        <dbReference type="Rhea" id="RHEA-COMP:9631"/>
        <dbReference type="Rhea" id="RHEA-COMP:9632"/>
        <dbReference type="ChEBI" id="CHEBI:15378"/>
        <dbReference type="ChEBI" id="CHEBI:57783"/>
        <dbReference type="ChEBI" id="CHEBI:58349"/>
        <dbReference type="ChEBI" id="CHEBI:78458"/>
        <dbReference type="ChEBI" id="CHEBI:78459"/>
    </reaction>
    <physiologicalReaction direction="left-to-right" evidence="42">
        <dbReference type="Rhea" id="RHEA:41833"/>
    </physiologicalReaction>
</comment>
<comment type="catalytic activity">
    <reaction evidence="35">
        <text>hexanoyl-[ACP] + malonyl-[ACP] + H(+) = 3-oxooctanoyl-[ACP] + holo-[ACP] + CO2</text>
        <dbReference type="Rhea" id="RHEA:41836"/>
        <dbReference type="Rhea" id="RHEA-COMP:9623"/>
        <dbReference type="Rhea" id="RHEA-COMP:9632"/>
        <dbReference type="Rhea" id="RHEA-COMP:9633"/>
        <dbReference type="Rhea" id="RHEA-COMP:9685"/>
        <dbReference type="ChEBI" id="CHEBI:15378"/>
        <dbReference type="ChEBI" id="CHEBI:16526"/>
        <dbReference type="ChEBI" id="CHEBI:64479"/>
        <dbReference type="ChEBI" id="CHEBI:78449"/>
        <dbReference type="ChEBI" id="CHEBI:78459"/>
        <dbReference type="ChEBI" id="CHEBI:78460"/>
    </reaction>
    <physiologicalReaction direction="left-to-right" evidence="35">
        <dbReference type="Rhea" id="RHEA:41837"/>
    </physiologicalReaction>
</comment>
<comment type="catalytic activity">
    <reaction evidence="31">
        <text>(3R)-hydroxybutanoyl-[ACP] = (2E)-butenoyl-[ACP] + H2O</text>
        <dbReference type="Rhea" id="RHEA:41808"/>
        <dbReference type="Rhea" id="RHEA-COMP:9626"/>
        <dbReference type="Rhea" id="RHEA-COMP:9627"/>
        <dbReference type="ChEBI" id="CHEBI:15377"/>
        <dbReference type="ChEBI" id="CHEBI:78451"/>
        <dbReference type="ChEBI" id="CHEBI:78453"/>
    </reaction>
    <physiologicalReaction direction="left-to-right" evidence="31">
        <dbReference type="Rhea" id="RHEA:41809"/>
    </physiologicalReaction>
</comment>
<dbReference type="GO" id="GO:0004316">
    <property type="term" value="F:3-oxoacyl-[acyl-carrier-protein] reductase (NADPH) activity"/>
    <property type="evidence" value="ECO:0007669"/>
    <property type="project" value="UniProtKB-EC"/>
</dbReference>
<comment type="catalytic activity">
    <reaction evidence="41">
        <text>(2E)-hexadecenoyl-[ACP] + NADPH + H(+) = hexadecanoyl-[ACP] + NADP(+)</text>
        <dbReference type="Rhea" id="RHEA:41912"/>
        <dbReference type="Rhea" id="RHEA-COMP:9651"/>
        <dbReference type="Rhea" id="RHEA-COMP:9652"/>
        <dbReference type="ChEBI" id="CHEBI:15378"/>
        <dbReference type="ChEBI" id="CHEBI:57783"/>
        <dbReference type="ChEBI" id="CHEBI:58349"/>
        <dbReference type="ChEBI" id="CHEBI:78481"/>
        <dbReference type="ChEBI" id="CHEBI:78483"/>
    </reaction>
    <physiologicalReaction direction="left-to-right" evidence="41">
        <dbReference type="Rhea" id="RHEA:41913"/>
    </physiologicalReaction>
</comment>
<dbReference type="Gene3D" id="1.10.1200.10">
    <property type="entry name" value="ACP-like"/>
    <property type="match status" value="1"/>
</dbReference>
<dbReference type="Gene3D" id="3.40.50.150">
    <property type="entry name" value="Vaccinia Virus protein VP39"/>
    <property type="match status" value="1"/>
</dbReference>